<gene>
    <name evidence="1" type="ORF">HUJ06_030757</name>
</gene>
<dbReference type="EMBL" id="DUZY01000002">
    <property type="protein sequence ID" value="DAD29289.1"/>
    <property type="molecule type" value="Genomic_DNA"/>
</dbReference>
<dbReference type="Proteomes" id="UP000607653">
    <property type="component" value="Unassembled WGS sequence"/>
</dbReference>
<keyword evidence="2" id="KW-1185">Reference proteome</keyword>
<evidence type="ECO:0000313" key="2">
    <source>
        <dbReference type="Proteomes" id="UP000607653"/>
    </source>
</evidence>
<organism evidence="1 2">
    <name type="scientific">Nelumbo nucifera</name>
    <name type="common">Sacred lotus</name>
    <dbReference type="NCBI Taxonomy" id="4432"/>
    <lineage>
        <taxon>Eukaryota</taxon>
        <taxon>Viridiplantae</taxon>
        <taxon>Streptophyta</taxon>
        <taxon>Embryophyta</taxon>
        <taxon>Tracheophyta</taxon>
        <taxon>Spermatophyta</taxon>
        <taxon>Magnoliopsida</taxon>
        <taxon>Proteales</taxon>
        <taxon>Nelumbonaceae</taxon>
        <taxon>Nelumbo</taxon>
    </lineage>
</organism>
<proteinExistence type="predicted"/>
<dbReference type="AlphaFoldDB" id="A0A822YDC3"/>
<name>A0A822YDC3_NELNU</name>
<sequence length="158" mass="18539">MLDDISKDLVDFHRFEQKMKKRFELHWVISKSEFVLLLHANFPTCYELYLQWIELGEVASVLPPPPKLPIKIHQPSSSMLSRSTLNHPLIDPYMSVVLELHKRAKDNEEVEERIGKHNDRMTIKARQAVKVKVLEVENLRLQREVNKGKLERCVFGNV</sequence>
<reference evidence="1 2" key="1">
    <citation type="journal article" date="2020" name="Mol. Biol. Evol.">
        <title>Distinct Expression and Methylation Patterns for Genes with Different Fates following a Single Whole-Genome Duplication in Flowering Plants.</title>
        <authorList>
            <person name="Shi T."/>
            <person name="Rahmani R.S."/>
            <person name="Gugger P.F."/>
            <person name="Wang M."/>
            <person name="Li H."/>
            <person name="Zhang Y."/>
            <person name="Li Z."/>
            <person name="Wang Q."/>
            <person name="Van de Peer Y."/>
            <person name="Marchal K."/>
            <person name="Chen J."/>
        </authorList>
    </citation>
    <scope>NUCLEOTIDE SEQUENCE [LARGE SCALE GENOMIC DNA]</scope>
    <source>
        <tissue evidence="1">Leaf</tissue>
    </source>
</reference>
<evidence type="ECO:0000313" key="1">
    <source>
        <dbReference type="EMBL" id="DAD29289.1"/>
    </source>
</evidence>
<comment type="caution">
    <text evidence="1">The sequence shown here is derived from an EMBL/GenBank/DDBJ whole genome shotgun (WGS) entry which is preliminary data.</text>
</comment>
<accession>A0A822YDC3</accession>
<protein>
    <submittedName>
        <fullName evidence="1">Uncharacterized protein</fullName>
    </submittedName>
</protein>